<dbReference type="RefSeq" id="WP_209737495.1">
    <property type="nucleotide sequence ID" value="NZ_CP072611.1"/>
</dbReference>
<accession>A0ABW5CMB6</accession>
<organism evidence="1 2">
    <name type="scientific">Aureimonas populi</name>
    <dbReference type="NCBI Taxonomy" id="1701758"/>
    <lineage>
        <taxon>Bacteria</taxon>
        <taxon>Pseudomonadati</taxon>
        <taxon>Pseudomonadota</taxon>
        <taxon>Alphaproteobacteria</taxon>
        <taxon>Hyphomicrobiales</taxon>
        <taxon>Aurantimonadaceae</taxon>
        <taxon>Aureimonas</taxon>
    </lineage>
</organism>
<proteinExistence type="predicted"/>
<evidence type="ECO:0000313" key="2">
    <source>
        <dbReference type="Proteomes" id="UP001597371"/>
    </source>
</evidence>
<dbReference type="EMBL" id="JBHUIJ010000009">
    <property type="protein sequence ID" value="MFD2237411.1"/>
    <property type="molecule type" value="Genomic_DNA"/>
</dbReference>
<evidence type="ECO:0008006" key="3">
    <source>
        <dbReference type="Google" id="ProtNLM"/>
    </source>
</evidence>
<name>A0ABW5CMB6_9HYPH</name>
<gene>
    <name evidence="1" type="ORF">ACFSKQ_08020</name>
</gene>
<comment type="caution">
    <text evidence="1">The sequence shown here is derived from an EMBL/GenBank/DDBJ whole genome shotgun (WGS) entry which is preliminary data.</text>
</comment>
<protein>
    <recommendedName>
        <fullName evidence="3">DNA methyltransferase</fullName>
    </recommendedName>
</protein>
<evidence type="ECO:0000313" key="1">
    <source>
        <dbReference type="EMBL" id="MFD2237411.1"/>
    </source>
</evidence>
<sequence>MAEKLAGLKGALILSINDRPEVRAIFERFEMEGATTTYSISKGEPSKVGELIVSGGFKGG</sequence>
<keyword evidence="2" id="KW-1185">Reference proteome</keyword>
<reference evidence="2" key="1">
    <citation type="journal article" date="2019" name="Int. J. Syst. Evol. Microbiol.">
        <title>The Global Catalogue of Microorganisms (GCM) 10K type strain sequencing project: providing services to taxonomists for standard genome sequencing and annotation.</title>
        <authorList>
            <consortium name="The Broad Institute Genomics Platform"/>
            <consortium name="The Broad Institute Genome Sequencing Center for Infectious Disease"/>
            <person name="Wu L."/>
            <person name="Ma J."/>
        </authorList>
    </citation>
    <scope>NUCLEOTIDE SEQUENCE [LARGE SCALE GENOMIC DNA]</scope>
    <source>
        <strain evidence="2">ZS-35-S2</strain>
    </source>
</reference>
<dbReference type="Proteomes" id="UP001597371">
    <property type="component" value="Unassembled WGS sequence"/>
</dbReference>